<name>A0A521G1D4_9BACT</name>
<dbReference type="AlphaFoldDB" id="A0A521G1D4"/>
<sequence length="405" mass="43579">MSEASFLGKIRSLYKQVCETEWEANITGVIIALLSILMMVWWRPWGAVGAIRNWGDWILYGLHLYGEAPKSPLVDSGSVIGIGFLGGAFLSAFVGGQFAFRFPPYREAVKGAIAGVLMGVGSTLAGGCNVGGMYNALGNLAANGFSMWLGIVAGVILGLWLLYKEMEHISWGSNGAWTVELPRIVQTLLGLATLVALIAGARWYSGYGGEGDVKYIASLSGVLLLAAGLGYSMHRGRWCMIQGFREPHMTGDCTLAKSVALSIFILAIGGAVVKYAVPMRFEGAPLLDPAYYVRGTFGWGGVVGGFLFGLGGMLAGGCGSGTLWRVGEGQLKLWIVVPFFGIANSLMDKLFKAYEFEKNGYLGRKIFMPEVMGYGSTLGIIAFMMALWYVVVTWNEDSNKLIVPM</sequence>
<feature type="transmembrane region" description="Helical" evidence="9">
    <location>
        <begin position="371"/>
        <end position="392"/>
    </location>
</feature>
<feature type="transmembrane region" description="Helical" evidence="9">
    <location>
        <begin position="21"/>
        <end position="42"/>
    </location>
</feature>
<comment type="similarity">
    <text evidence="8">Belongs to the TsuA/YedE (TC 9.B.102) family.</text>
</comment>
<evidence type="ECO:0008006" key="12">
    <source>
        <dbReference type="Google" id="ProtNLM"/>
    </source>
</evidence>
<evidence type="ECO:0000313" key="11">
    <source>
        <dbReference type="Proteomes" id="UP000316238"/>
    </source>
</evidence>
<comment type="caution">
    <text evidence="10">The sequence shown here is derived from an EMBL/GenBank/DDBJ whole genome shotgun (WGS) entry which is preliminary data.</text>
</comment>
<evidence type="ECO:0000256" key="5">
    <source>
        <dbReference type="ARBA" id="ARBA00022692"/>
    </source>
</evidence>
<dbReference type="PANTHER" id="PTHR30574:SF1">
    <property type="entry name" value="SULPHUR TRANSPORT DOMAIN-CONTAINING PROTEIN"/>
    <property type="match status" value="1"/>
</dbReference>
<proteinExistence type="inferred from homology"/>
<evidence type="ECO:0000256" key="4">
    <source>
        <dbReference type="ARBA" id="ARBA00022519"/>
    </source>
</evidence>
<dbReference type="Proteomes" id="UP000316238">
    <property type="component" value="Unassembled WGS sequence"/>
</dbReference>
<evidence type="ECO:0000256" key="2">
    <source>
        <dbReference type="ARBA" id="ARBA00022448"/>
    </source>
</evidence>
<evidence type="ECO:0000313" key="10">
    <source>
        <dbReference type="EMBL" id="TAA74822.1"/>
    </source>
</evidence>
<feature type="transmembrane region" description="Helical" evidence="9">
    <location>
        <begin position="254"/>
        <end position="277"/>
    </location>
</feature>
<keyword evidence="5 9" id="KW-0812">Transmembrane</keyword>
<dbReference type="PANTHER" id="PTHR30574">
    <property type="entry name" value="INNER MEMBRANE PROTEIN YEDE"/>
    <property type="match status" value="1"/>
</dbReference>
<keyword evidence="4" id="KW-0997">Cell inner membrane</keyword>
<feature type="transmembrane region" description="Helical" evidence="9">
    <location>
        <begin position="297"/>
        <end position="319"/>
    </location>
</feature>
<reference evidence="10" key="1">
    <citation type="submission" date="2017-07" db="EMBL/GenBank/DDBJ databases">
        <title>The cable genome - Insights into the physiology and evolution of filamentous bacteria capable of sulfide oxidation via long distance electron transfer.</title>
        <authorList>
            <person name="Thorup C."/>
            <person name="Bjerg J.T."/>
            <person name="Schreiber L."/>
            <person name="Nielsen L.P."/>
            <person name="Kjeldsen K.U."/>
            <person name="Boesen T."/>
            <person name="Boggild A."/>
            <person name="Meysman F."/>
            <person name="Geelhoed J."/>
            <person name="Schramm A."/>
        </authorList>
    </citation>
    <scope>NUCLEOTIDE SEQUENCE [LARGE SCALE GENOMIC DNA]</scope>
    <source>
        <strain evidence="10">GS</strain>
    </source>
</reference>
<comment type="subcellular location">
    <subcellularLocation>
        <location evidence="1">Cell inner membrane</location>
        <topology evidence="1">Multi-pass membrane protein</topology>
    </subcellularLocation>
</comment>
<organism evidence="10 11">
    <name type="scientific">Candidatus Electronema aureum</name>
    <dbReference type="NCBI Taxonomy" id="2005002"/>
    <lineage>
        <taxon>Bacteria</taxon>
        <taxon>Pseudomonadati</taxon>
        <taxon>Thermodesulfobacteriota</taxon>
        <taxon>Desulfobulbia</taxon>
        <taxon>Desulfobulbales</taxon>
        <taxon>Desulfobulbaceae</taxon>
        <taxon>Candidatus Electronema</taxon>
    </lineage>
</organism>
<dbReference type="Pfam" id="PF04143">
    <property type="entry name" value="Sulf_transp"/>
    <property type="match status" value="2"/>
</dbReference>
<keyword evidence="7 9" id="KW-0472">Membrane</keyword>
<feature type="transmembrane region" description="Helical" evidence="9">
    <location>
        <begin position="112"/>
        <end position="134"/>
    </location>
</feature>
<gene>
    <name evidence="10" type="ORF">CDV28_11758</name>
</gene>
<evidence type="ECO:0000256" key="6">
    <source>
        <dbReference type="ARBA" id="ARBA00022989"/>
    </source>
</evidence>
<evidence type="ECO:0000256" key="8">
    <source>
        <dbReference type="ARBA" id="ARBA00035655"/>
    </source>
</evidence>
<keyword evidence="3" id="KW-1003">Cell membrane</keyword>
<dbReference type="InterPro" id="IPR007272">
    <property type="entry name" value="Sulf_transp_TsuA/YedE"/>
</dbReference>
<keyword evidence="2" id="KW-0813">Transport</keyword>
<evidence type="ECO:0000256" key="7">
    <source>
        <dbReference type="ARBA" id="ARBA00023136"/>
    </source>
</evidence>
<keyword evidence="11" id="KW-1185">Reference proteome</keyword>
<feature type="transmembrane region" description="Helical" evidence="9">
    <location>
        <begin position="184"/>
        <end position="203"/>
    </location>
</feature>
<accession>A0A521G1D4</accession>
<protein>
    <recommendedName>
        <fullName evidence="12">Sulphur transport domain-containing protein</fullName>
    </recommendedName>
</protein>
<dbReference type="EMBL" id="NQJD01000017">
    <property type="protein sequence ID" value="TAA74822.1"/>
    <property type="molecule type" value="Genomic_DNA"/>
</dbReference>
<evidence type="ECO:0000256" key="3">
    <source>
        <dbReference type="ARBA" id="ARBA00022475"/>
    </source>
</evidence>
<keyword evidence="6 9" id="KW-1133">Transmembrane helix</keyword>
<feature type="transmembrane region" description="Helical" evidence="9">
    <location>
        <begin position="215"/>
        <end position="233"/>
    </location>
</feature>
<feature type="transmembrane region" description="Helical" evidence="9">
    <location>
        <begin position="79"/>
        <end position="100"/>
    </location>
</feature>
<evidence type="ECO:0000256" key="9">
    <source>
        <dbReference type="SAM" id="Phobius"/>
    </source>
</evidence>
<dbReference type="GO" id="GO:0005886">
    <property type="term" value="C:plasma membrane"/>
    <property type="evidence" value="ECO:0007669"/>
    <property type="project" value="UniProtKB-SubCell"/>
</dbReference>
<evidence type="ECO:0000256" key="1">
    <source>
        <dbReference type="ARBA" id="ARBA00004429"/>
    </source>
</evidence>
<feature type="transmembrane region" description="Helical" evidence="9">
    <location>
        <begin position="140"/>
        <end position="163"/>
    </location>
</feature>